<sequence length="51" mass="5872">MYSDIWTVTRSSLCVIPQVLRDTWARALAKFLDKGDYRGFSVKTRGDATFQ</sequence>
<reference evidence="1" key="1">
    <citation type="submission" date="2019-07" db="EMBL/GenBank/DDBJ databases">
        <authorList>
            <person name="Weber M."/>
            <person name="Kostadinov I."/>
            <person name="Kostadinov D I."/>
        </authorList>
    </citation>
    <scope>NUCLEOTIDE SEQUENCE</scope>
    <source>
        <strain evidence="1">Gfbio:sag-sample-b02:053724c1-46a9-4a36-b237-ea2bf867836b</strain>
    </source>
</reference>
<accession>A0A7D9H3R5</accession>
<proteinExistence type="predicted"/>
<dbReference type="AlphaFoldDB" id="A0A7D9H3R5"/>
<evidence type="ECO:0000313" key="1">
    <source>
        <dbReference type="EMBL" id="VUX54946.1"/>
    </source>
</evidence>
<organism evidence="1">
    <name type="scientific">uncultured Woeseiaceae bacterium</name>
    <dbReference type="NCBI Taxonomy" id="1983305"/>
    <lineage>
        <taxon>Bacteria</taxon>
        <taxon>Pseudomonadati</taxon>
        <taxon>Pseudomonadota</taxon>
        <taxon>Gammaproteobacteria</taxon>
        <taxon>Woeseiales</taxon>
        <taxon>Woeseiaceae</taxon>
        <taxon>environmental samples</taxon>
    </lineage>
</organism>
<dbReference type="EMBL" id="LR633966">
    <property type="protein sequence ID" value="VUX54946.1"/>
    <property type="molecule type" value="Genomic_DNA"/>
</dbReference>
<name>A0A7D9H3R5_9GAMM</name>
<protein>
    <submittedName>
        <fullName evidence="1">Uncharacterized protein</fullName>
    </submittedName>
</protein>
<gene>
    <name evidence="1" type="ORF">JTBB02_V1_50005</name>
</gene>